<name>A0A1F6G4W1_9BACT</name>
<dbReference type="EMBL" id="MFMU01000013">
    <property type="protein sequence ID" value="OGG93150.1"/>
    <property type="molecule type" value="Genomic_DNA"/>
</dbReference>
<proteinExistence type="predicted"/>
<feature type="transmembrane region" description="Helical" evidence="1">
    <location>
        <begin position="78"/>
        <end position="98"/>
    </location>
</feature>
<feature type="transmembrane region" description="Helical" evidence="1">
    <location>
        <begin position="38"/>
        <end position="58"/>
    </location>
</feature>
<keyword evidence="1" id="KW-0472">Membrane</keyword>
<evidence type="ECO:0000313" key="3">
    <source>
        <dbReference type="Proteomes" id="UP000176867"/>
    </source>
</evidence>
<dbReference type="AlphaFoldDB" id="A0A1F6G4W1"/>
<accession>A0A1F6G4W1</accession>
<evidence type="ECO:0000256" key="1">
    <source>
        <dbReference type="SAM" id="Phobius"/>
    </source>
</evidence>
<protein>
    <submittedName>
        <fullName evidence="2">Uncharacterized protein</fullName>
    </submittedName>
</protein>
<keyword evidence="1" id="KW-0812">Transmembrane</keyword>
<comment type="caution">
    <text evidence="2">The sequence shown here is derived from an EMBL/GenBank/DDBJ whole genome shotgun (WGS) entry which is preliminary data.</text>
</comment>
<dbReference type="Proteomes" id="UP000176867">
    <property type="component" value="Unassembled WGS sequence"/>
</dbReference>
<dbReference type="STRING" id="1798533.A2609_02620"/>
<keyword evidence="1" id="KW-1133">Transmembrane helix</keyword>
<sequence>MNMNNHPFLNALSATAYISFVASMMFYAPEMNIPEPSLIIPIMMLSLLVLSASLMGYFFFCQPVRLLIEGKQKEATKFFLSTIGIFALITLALVLIWFSTTLYFSA</sequence>
<gene>
    <name evidence="2" type="ORF">A2609_02620</name>
</gene>
<reference evidence="2 3" key="1">
    <citation type="journal article" date="2016" name="Nat. Commun.">
        <title>Thousands of microbial genomes shed light on interconnected biogeochemical processes in an aquifer system.</title>
        <authorList>
            <person name="Anantharaman K."/>
            <person name="Brown C.T."/>
            <person name="Hug L.A."/>
            <person name="Sharon I."/>
            <person name="Castelle C.J."/>
            <person name="Probst A.J."/>
            <person name="Thomas B.C."/>
            <person name="Singh A."/>
            <person name="Wilkins M.J."/>
            <person name="Karaoz U."/>
            <person name="Brodie E.L."/>
            <person name="Williams K.H."/>
            <person name="Hubbard S.S."/>
            <person name="Banfield J.F."/>
        </authorList>
    </citation>
    <scope>NUCLEOTIDE SEQUENCE [LARGE SCALE GENOMIC DNA]</scope>
</reference>
<feature type="transmembrane region" description="Helical" evidence="1">
    <location>
        <begin position="7"/>
        <end position="26"/>
    </location>
</feature>
<evidence type="ECO:0000313" key="2">
    <source>
        <dbReference type="EMBL" id="OGG93150.1"/>
    </source>
</evidence>
<organism evidence="2 3">
    <name type="scientific">Candidatus Kaiserbacteria bacterium RIFOXYD1_FULL_47_14</name>
    <dbReference type="NCBI Taxonomy" id="1798533"/>
    <lineage>
        <taxon>Bacteria</taxon>
        <taxon>Candidatus Kaiseribacteriota</taxon>
    </lineage>
</organism>